<evidence type="ECO:0000313" key="1">
    <source>
        <dbReference type="EMBL" id="SJL04557.1"/>
    </source>
</evidence>
<dbReference type="AlphaFoldDB" id="A0A284R761"/>
<name>A0A284R761_ARMOS</name>
<reference evidence="2" key="1">
    <citation type="journal article" date="2017" name="Nat. Ecol. Evol.">
        <title>Genome expansion and lineage-specific genetic innovations in the forest pathogenic fungi Armillaria.</title>
        <authorList>
            <person name="Sipos G."/>
            <person name="Prasanna A.N."/>
            <person name="Walter M.C."/>
            <person name="O'Connor E."/>
            <person name="Balint B."/>
            <person name="Krizsan K."/>
            <person name="Kiss B."/>
            <person name="Hess J."/>
            <person name="Varga T."/>
            <person name="Slot J."/>
            <person name="Riley R."/>
            <person name="Boka B."/>
            <person name="Rigling D."/>
            <person name="Barry K."/>
            <person name="Lee J."/>
            <person name="Mihaltcheva S."/>
            <person name="LaButti K."/>
            <person name="Lipzen A."/>
            <person name="Waldron R."/>
            <person name="Moloney N.M."/>
            <person name="Sperisen C."/>
            <person name="Kredics L."/>
            <person name="Vagvoelgyi C."/>
            <person name="Patrignani A."/>
            <person name="Fitzpatrick D."/>
            <person name="Nagy I."/>
            <person name="Doyle S."/>
            <person name="Anderson J.B."/>
            <person name="Grigoriev I.V."/>
            <person name="Gueldener U."/>
            <person name="Muensterkoetter M."/>
            <person name="Nagy L.G."/>
        </authorList>
    </citation>
    <scope>NUCLEOTIDE SEQUENCE [LARGE SCALE GENOMIC DNA]</scope>
    <source>
        <strain evidence="2">C18/9</strain>
    </source>
</reference>
<dbReference type="Proteomes" id="UP000219338">
    <property type="component" value="Unassembled WGS sequence"/>
</dbReference>
<protein>
    <submittedName>
        <fullName evidence="1">Uncharacterized protein</fullName>
    </submittedName>
</protein>
<dbReference type="EMBL" id="FUEG01000005">
    <property type="protein sequence ID" value="SJL04557.1"/>
    <property type="molecule type" value="Genomic_DNA"/>
</dbReference>
<gene>
    <name evidence="1" type="ORF">ARMOST_07924</name>
</gene>
<sequence>MTLHILRPITGEASRLWARPLADIGHGSERILGRLSHPPISMSLLQHFLHLTKFNPSSLFAFDLDSLEVSCERLNVQSDDRRKEGLTSENKSKATFKFDVKLIAVIASNTTKPVTKSRPTLVPKSSSLMMLLG</sequence>
<evidence type="ECO:0000313" key="2">
    <source>
        <dbReference type="Proteomes" id="UP000219338"/>
    </source>
</evidence>
<organism evidence="1 2">
    <name type="scientific">Armillaria ostoyae</name>
    <name type="common">Armillaria root rot fungus</name>
    <dbReference type="NCBI Taxonomy" id="47428"/>
    <lineage>
        <taxon>Eukaryota</taxon>
        <taxon>Fungi</taxon>
        <taxon>Dikarya</taxon>
        <taxon>Basidiomycota</taxon>
        <taxon>Agaricomycotina</taxon>
        <taxon>Agaricomycetes</taxon>
        <taxon>Agaricomycetidae</taxon>
        <taxon>Agaricales</taxon>
        <taxon>Marasmiineae</taxon>
        <taxon>Physalacriaceae</taxon>
        <taxon>Armillaria</taxon>
    </lineage>
</organism>
<keyword evidence="2" id="KW-1185">Reference proteome</keyword>
<proteinExistence type="predicted"/>
<accession>A0A284R761</accession>